<comment type="similarity">
    <text evidence="2 8">Belongs to the 4-toluene sulfonate uptake permease (TSUP) (TC 2.A.102) family.</text>
</comment>
<dbReference type="PATRIC" id="fig|479117.4.peg.1254"/>
<dbReference type="EMBL" id="LQQC01000010">
    <property type="protein sequence ID" value="KXZ58221.1"/>
    <property type="molecule type" value="Genomic_DNA"/>
</dbReference>
<feature type="transmembrane region" description="Helical" evidence="8">
    <location>
        <begin position="75"/>
        <end position="94"/>
    </location>
</feature>
<comment type="subcellular location">
    <subcellularLocation>
        <location evidence="1 8">Cell membrane</location>
        <topology evidence="1 8">Multi-pass membrane protein</topology>
    </subcellularLocation>
</comment>
<protein>
    <recommendedName>
        <fullName evidence="8">Probable membrane transporter protein</fullName>
    </recommendedName>
</protein>
<dbReference type="RefSeq" id="WP_062021441.1">
    <property type="nucleotide sequence ID" value="NZ_LQQC01000010.1"/>
</dbReference>
<keyword evidence="4 8" id="KW-1003">Cell membrane</keyword>
<evidence type="ECO:0000256" key="4">
    <source>
        <dbReference type="ARBA" id="ARBA00022475"/>
    </source>
</evidence>
<evidence type="ECO:0000313" key="10">
    <source>
        <dbReference type="Proteomes" id="UP000243589"/>
    </source>
</evidence>
<feature type="transmembrane region" description="Helical" evidence="8">
    <location>
        <begin position="224"/>
        <end position="244"/>
    </location>
</feature>
<dbReference type="PANTHER" id="PTHR30269:SF0">
    <property type="entry name" value="MEMBRANE TRANSPORTER PROTEIN YFCA-RELATED"/>
    <property type="match status" value="1"/>
</dbReference>
<dbReference type="InterPro" id="IPR052017">
    <property type="entry name" value="TSUP"/>
</dbReference>
<feature type="transmembrane region" description="Helical" evidence="8">
    <location>
        <begin position="139"/>
        <end position="169"/>
    </location>
</feature>
<evidence type="ECO:0000256" key="8">
    <source>
        <dbReference type="RuleBase" id="RU363041"/>
    </source>
</evidence>
<organism evidence="9 10">
    <name type="scientific">Brevibacterium ravenspurgense</name>
    <dbReference type="NCBI Taxonomy" id="479117"/>
    <lineage>
        <taxon>Bacteria</taxon>
        <taxon>Bacillati</taxon>
        <taxon>Actinomycetota</taxon>
        <taxon>Actinomycetes</taxon>
        <taxon>Micrococcales</taxon>
        <taxon>Brevibacteriaceae</taxon>
        <taxon>Brevibacterium</taxon>
    </lineage>
</organism>
<evidence type="ECO:0000256" key="3">
    <source>
        <dbReference type="ARBA" id="ARBA00022448"/>
    </source>
</evidence>
<proteinExistence type="inferred from homology"/>
<evidence type="ECO:0000256" key="2">
    <source>
        <dbReference type="ARBA" id="ARBA00009142"/>
    </source>
</evidence>
<keyword evidence="7 8" id="KW-0472">Membrane</keyword>
<dbReference type="InterPro" id="IPR002781">
    <property type="entry name" value="TM_pro_TauE-like"/>
</dbReference>
<dbReference type="PANTHER" id="PTHR30269">
    <property type="entry name" value="TRANSMEMBRANE PROTEIN YFCA"/>
    <property type="match status" value="1"/>
</dbReference>
<sequence>MSTTVITVLLAGSLAAGWIDAVVGGGGLILLPLIMIMAPGLTNAQALGTNKFAAVFGTTSAAITLARRIPTALGALRWAPLALVGAAIGAFIAASVDQHIMRPIIIVVLVAVGFFVLLRPSFGRDSEPRIMSKRSWTAGAAIILAIGIYDGAFGPGTGLFFIMSLTALMRGDFMTSAAWAKVLNVATNLGALIVFGLRGDVLWLLGLGLAVTNIIGARIGARMVLGRGAGFVRIVILCVVVILAGKLTYDQFFA</sequence>
<evidence type="ECO:0000256" key="6">
    <source>
        <dbReference type="ARBA" id="ARBA00022989"/>
    </source>
</evidence>
<dbReference type="Pfam" id="PF01925">
    <property type="entry name" value="TauE"/>
    <property type="match status" value="1"/>
</dbReference>
<evidence type="ECO:0000256" key="7">
    <source>
        <dbReference type="ARBA" id="ARBA00023136"/>
    </source>
</evidence>
<evidence type="ECO:0000256" key="5">
    <source>
        <dbReference type="ARBA" id="ARBA00022692"/>
    </source>
</evidence>
<keyword evidence="10" id="KW-1185">Reference proteome</keyword>
<evidence type="ECO:0000256" key="1">
    <source>
        <dbReference type="ARBA" id="ARBA00004651"/>
    </source>
</evidence>
<keyword evidence="3" id="KW-0813">Transport</keyword>
<keyword evidence="6 8" id="KW-1133">Transmembrane helix</keyword>
<feature type="transmembrane region" description="Helical" evidence="8">
    <location>
        <begin position="189"/>
        <end position="212"/>
    </location>
</feature>
<accession>A0A150H865</accession>
<comment type="caution">
    <text evidence="9">The sequence shown here is derived from an EMBL/GenBank/DDBJ whole genome shotgun (WGS) entry which is preliminary data.</text>
</comment>
<reference evidence="9 10" key="1">
    <citation type="submission" date="2016-01" db="EMBL/GenBank/DDBJ databases">
        <title>Use of Whole Genome Sequencing to ascertain that Brevibacterium massiliense (Roux, Raoult 2009) is a later heterotypic synonym of Brevibacterium ravenspurgense (Mages 2008).</title>
        <authorList>
            <person name="Bernier A.-M."/>
            <person name="Burdz T."/>
            <person name="Huynh C."/>
            <person name="Pachecho A.L."/>
            <person name="Wiebe D."/>
            <person name="Bonner C."/>
            <person name="Bernard K."/>
        </authorList>
    </citation>
    <scope>NUCLEOTIDE SEQUENCE [LARGE SCALE GENOMIC DNA]</scope>
    <source>
        <strain evidence="9 10">CCUG56047</strain>
    </source>
</reference>
<dbReference type="Proteomes" id="UP000243589">
    <property type="component" value="Unassembled WGS sequence"/>
</dbReference>
<dbReference type="GO" id="GO:0005886">
    <property type="term" value="C:plasma membrane"/>
    <property type="evidence" value="ECO:0007669"/>
    <property type="project" value="UniProtKB-SubCell"/>
</dbReference>
<evidence type="ECO:0000313" key="9">
    <source>
        <dbReference type="EMBL" id="KXZ58221.1"/>
    </source>
</evidence>
<keyword evidence="5 8" id="KW-0812">Transmembrane</keyword>
<name>A0A150H865_9MICO</name>
<gene>
    <name evidence="9" type="ORF">Bravens_01259</name>
</gene>
<feature type="transmembrane region" description="Helical" evidence="8">
    <location>
        <begin position="100"/>
        <end position="118"/>
    </location>
</feature>
<dbReference type="AlphaFoldDB" id="A0A150H865"/>